<proteinExistence type="predicted"/>
<dbReference type="Pfam" id="PF13450">
    <property type="entry name" value="NAD_binding_8"/>
    <property type="match status" value="1"/>
</dbReference>
<sequence length="469" mass="49246">MGDHRDVIVVGAGPNGLTAAAVMARAGRSVLVLEAADEIGGGARTDEAFGAGIRRDVCSAVHPTGYASPAFADLRLADRIGWIVPEVSVSHAFSARDGLGVYVDPVRRADELGRDAARWGRTVDFPSDVAGDVLRMPGVPRRPLPMARFGPAAVAPLDTFVRAAFRDERTRTAFAAIGAHAGRPTTSAASTAAGLLLGMLTGSGWPVAAGGSRAITDALAAIVIENGGRIETGCRVTEFGYLPSAERIFFDVSPRALAQIMGERLPQRYRQRLERFEYGGGVCKVDFLLREPIPWAGRAAESAAATATFHLAADRRQIRATEAAVAAGRIPDRPWILGGEPTRIDPSRAPDGTHLAWAYCHVPAGCPTDVSERIVAEIDRCAPGFRDVIAGRIVTTATDLEAHNPNYVGGDINCGAATLKQLLARPTPSLRPHATPVPGVYLCSSATAPGGGVHGMCGYRAARTALRGG</sequence>
<organism evidence="1 2">
    <name type="scientific">Gordonia hydrophobica</name>
    <dbReference type="NCBI Taxonomy" id="40516"/>
    <lineage>
        <taxon>Bacteria</taxon>
        <taxon>Bacillati</taxon>
        <taxon>Actinomycetota</taxon>
        <taxon>Actinomycetes</taxon>
        <taxon>Mycobacteriales</taxon>
        <taxon>Gordoniaceae</taxon>
        <taxon>Gordonia</taxon>
    </lineage>
</organism>
<gene>
    <name evidence="1" type="ORF">RVF87_07810</name>
</gene>
<dbReference type="PANTHER" id="PTHR10668:SF105">
    <property type="entry name" value="DEHYDROGENASE-RELATED"/>
    <property type="match status" value="1"/>
</dbReference>
<reference evidence="1 2" key="1">
    <citation type="journal article" date="2023" name="Virus Evol.">
        <title>Computational host range prediction-The good, the bad, and the ugly.</title>
        <authorList>
            <person name="Howell A.A."/>
            <person name="Versoza C.J."/>
            <person name="Pfeifer S.P."/>
        </authorList>
    </citation>
    <scope>NUCLEOTIDE SEQUENCE [LARGE SCALE GENOMIC DNA]</scope>
    <source>
        <strain evidence="1 2">1610/1b</strain>
    </source>
</reference>
<accession>A0ABZ2U5V6</accession>
<dbReference type="RefSeq" id="WP_066169981.1">
    <property type="nucleotide sequence ID" value="NZ_CP136137.1"/>
</dbReference>
<dbReference type="InterPro" id="IPR036188">
    <property type="entry name" value="FAD/NAD-bd_sf"/>
</dbReference>
<dbReference type="Proteomes" id="UP001479933">
    <property type="component" value="Chromosome"/>
</dbReference>
<dbReference type="SUPFAM" id="SSF51905">
    <property type="entry name" value="FAD/NAD(P)-binding domain"/>
    <property type="match status" value="1"/>
</dbReference>
<dbReference type="EMBL" id="CP136137">
    <property type="protein sequence ID" value="WYY08948.1"/>
    <property type="molecule type" value="Genomic_DNA"/>
</dbReference>
<dbReference type="Gene3D" id="3.50.50.60">
    <property type="entry name" value="FAD/NAD(P)-binding domain"/>
    <property type="match status" value="2"/>
</dbReference>
<protein>
    <submittedName>
        <fullName evidence="1">NAD(P)/FAD-dependent oxidoreductase</fullName>
    </submittedName>
</protein>
<name>A0ABZ2U5V6_9ACTN</name>
<dbReference type="PRINTS" id="PR00368">
    <property type="entry name" value="FADPNR"/>
</dbReference>
<keyword evidence="2" id="KW-1185">Reference proteome</keyword>
<evidence type="ECO:0000313" key="2">
    <source>
        <dbReference type="Proteomes" id="UP001479933"/>
    </source>
</evidence>
<evidence type="ECO:0000313" key="1">
    <source>
        <dbReference type="EMBL" id="WYY08948.1"/>
    </source>
</evidence>
<dbReference type="PANTHER" id="PTHR10668">
    <property type="entry name" value="PHYTOENE DEHYDROGENASE"/>
    <property type="match status" value="1"/>
</dbReference>